<organism evidence="1 2">
    <name type="scientific">Desulfotomaculum nigrificans (strain DSM 14880 / VKM B-2319 / CO-1-SRB)</name>
    <name type="common">Desulfotomaculum carboxydivorans</name>
    <dbReference type="NCBI Taxonomy" id="868595"/>
    <lineage>
        <taxon>Bacteria</taxon>
        <taxon>Bacillati</taxon>
        <taxon>Bacillota</taxon>
        <taxon>Clostridia</taxon>
        <taxon>Eubacteriales</taxon>
        <taxon>Desulfotomaculaceae</taxon>
        <taxon>Desulfotomaculum</taxon>
    </lineage>
</organism>
<gene>
    <name evidence="1" type="ordered locus">Desca_1549</name>
</gene>
<dbReference type="AlphaFoldDB" id="F6B6N0"/>
<reference evidence="1" key="1">
    <citation type="submission" date="2011-05" db="EMBL/GenBank/DDBJ databases">
        <title>Complete sequence of Desulfotomaculum carboxydivorans CO-1-SRB.</title>
        <authorList>
            <consortium name="US DOE Joint Genome Institute"/>
            <person name="Lucas S."/>
            <person name="Han J."/>
            <person name="Lapidus A."/>
            <person name="Cheng J.-F."/>
            <person name="Goodwin L."/>
            <person name="Pitluck S."/>
            <person name="Peters L."/>
            <person name="Mikhailova N."/>
            <person name="Lu M."/>
            <person name="Han C."/>
            <person name="Tapia R."/>
            <person name="Land M."/>
            <person name="Hauser L."/>
            <person name="Kyrpides N."/>
            <person name="Ivanova N."/>
            <person name="Pagani I."/>
            <person name="Stams A."/>
            <person name="Plugge C."/>
            <person name="Muyzer G."/>
            <person name="Kuever J."/>
            <person name="Parshina S."/>
            <person name="Ivanova A."/>
            <person name="Nazina T."/>
            <person name="Woyke T."/>
        </authorList>
    </citation>
    <scope>NUCLEOTIDE SEQUENCE [LARGE SCALE GENOMIC DNA]</scope>
    <source>
        <strain evidence="1">CO-1-SRB</strain>
    </source>
</reference>
<accession>F6B6N0</accession>
<keyword evidence="2" id="KW-1185">Reference proteome</keyword>
<dbReference type="RefSeq" id="WP_013810243.1">
    <property type="nucleotide sequence ID" value="NC_015565.1"/>
</dbReference>
<sequence>MNDANNITTAYFASVNRAGQALKDLQEAGFKGLSSNIKNFTESIHPDNSGGTLSDLEFNYFINFVQPTNPEKLNQAFSIIANHGGKIDK</sequence>
<evidence type="ECO:0000313" key="2">
    <source>
        <dbReference type="Proteomes" id="UP000009226"/>
    </source>
</evidence>
<dbReference type="Proteomes" id="UP000009226">
    <property type="component" value="Chromosome"/>
</dbReference>
<name>F6B6N0_DESCC</name>
<dbReference type="HOGENOM" id="CLU_2449767_0_0_9"/>
<proteinExistence type="predicted"/>
<evidence type="ECO:0000313" key="1">
    <source>
        <dbReference type="EMBL" id="AEF94404.1"/>
    </source>
</evidence>
<dbReference type="KEGG" id="dca:Desca_1549"/>
<dbReference type="EMBL" id="CP002736">
    <property type="protein sequence ID" value="AEF94404.1"/>
    <property type="molecule type" value="Genomic_DNA"/>
</dbReference>
<protein>
    <submittedName>
        <fullName evidence="1">Uncharacterized protein</fullName>
    </submittedName>
</protein>